<comment type="caution">
    <text evidence="2">The sequence shown here is derived from an EMBL/GenBank/DDBJ whole genome shotgun (WGS) entry which is preliminary data.</text>
</comment>
<name>A0ABN8QQX0_9CNID</name>
<dbReference type="InterPro" id="IPR003497">
    <property type="entry name" value="BRO_N_domain"/>
</dbReference>
<dbReference type="SMART" id="SM01040">
    <property type="entry name" value="Bro-N"/>
    <property type="match status" value="1"/>
</dbReference>
<protein>
    <recommendedName>
        <fullName evidence="1">Bro-N domain-containing protein</fullName>
    </recommendedName>
</protein>
<evidence type="ECO:0000313" key="3">
    <source>
        <dbReference type="Proteomes" id="UP001159427"/>
    </source>
</evidence>
<reference evidence="2 3" key="1">
    <citation type="submission" date="2022-05" db="EMBL/GenBank/DDBJ databases">
        <authorList>
            <consortium name="Genoscope - CEA"/>
            <person name="William W."/>
        </authorList>
    </citation>
    <scope>NUCLEOTIDE SEQUENCE [LARGE SCALE GENOMIC DNA]</scope>
</reference>
<evidence type="ECO:0000313" key="2">
    <source>
        <dbReference type="EMBL" id="CAH3168600.1"/>
    </source>
</evidence>
<feature type="non-terminal residue" evidence="2">
    <location>
        <position position="152"/>
    </location>
</feature>
<dbReference type="PANTHER" id="PTHR36180:SF2">
    <property type="entry name" value="BRO FAMILY PROTEIN"/>
    <property type="match status" value="1"/>
</dbReference>
<dbReference type="Pfam" id="PF02498">
    <property type="entry name" value="Bro-N"/>
    <property type="match status" value="1"/>
</dbReference>
<organism evidence="2 3">
    <name type="scientific">Porites evermanni</name>
    <dbReference type="NCBI Taxonomy" id="104178"/>
    <lineage>
        <taxon>Eukaryota</taxon>
        <taxon>Metazoa</taxon>
        <taxon>Cnidaria</taxon>
        <taxon>Anthozoa</taxon>
        <taxon>Hexacorallia</taxon>
        <taxon>Scleractinia</taxon>
        <taxon>Fungiina</taxon>
        <taxon>Poritidae</taxon>
        <taxon>Porites</taxon>
    </lineage>
</organism>
<dbReference type="PANTHER" id="PTHR36180">
    <property type="entry name" value="DNA-BINDING PROTEIN-RELATED-RELATED"/>
    <property type="match status" value="1"/>
</dbReference>
<proteinExistence type="predicted"/>
<dbReference type="Proteomes" id="UP001159427">
    <property type="component" value="Unassembled WGS sequence"/>
</dbReference>
<dbReference type="PROSITE" id="PS51750">
    <property type="entry name" value="BRO_N"/>
    <property type="match status" value="1"/>
</dbReference>
<keyword evidence="3" id="KW-1185">Reference proteome</keyword>
<evidence type="ECO:0000259" key="1">
    <source>
        <dbReference type="PROSITE" id="PS51750"/>
    </source>
</evidence>
<sequence>MLEKTFSNDELDMELTSFIDNKQSIWFKGKDIAQILGYSDTDQAVRYNIEPEDRKSYPVNCTGQFRHQIFNNESGFYPLLLSSKLKTAIKFKHWVTSKVLPSIRKYGQYKLFDNPNNKMFKIENETDLHCKVVDYVRRFYPEAIIVAGLGDL</sequence>
<accession>A0ABN8QQX0</accession>
<gene>
    <name evidence="2" type="ORF">PEVE_00006566</name>
</gene>
<feature type="domain" description="Bro-N" evidence="1">
    <location>
        <begin position="12"/>
        <end position="107"/>
    </location>
</feature>
<dbReference type="EMBL" id="CALNXI010001425">
    <property type="protein sequence ID" value="CAH3168600.1"/>
    <property type="molecule type" value="Genomic_DNA"/>
</dbReference>